<comment type="caution">
    <text evidence="3">The sequence shown here is derived from an EMBL/GenBank/DDBJ whole genome shotgun (WGS) entry which is preliminary data.</text>
</comment>
<gene>
    <name evidence="3" type="ORF">ACFSUF_07950</name>
</gene>
<dbReference type="Proteomes" id="UP001597541">
    <property type="component" value="Unassembled WGS sequence"/>
</dbReference>
<dbReference type="Pfam" id="PF00534">
    <property type="entry name" value="Glycos_transf_1"/>
    <property type="match status" value="1"/>
</dbReference>
<dbReference type="CDD" id="cd03801">
    <property type="entry name" value="GT4_PimA-like"/>
    <property type="match status" value="1"/>
</dbReference>
<evidence type="ECO:0000259" key="1">
    <source>
        <dbReference type="Pfam" id="PF00534"/>
    </source>
</evidence>
<evidence type="ECO:0000313" key="3">
    <source>
        <dbReference type="EMBL" id="MFD2612351.1"/>
    </source>
</evidence>
<dbReference type="EC" id="2.4.-.-" evidence="3"/>
<dbReference type="PANTHER" id="PTHR45947:SF3">
    <property type="entry name" value="SULFOQUINOVOSYL TRANSFERASE SQD2"/>
    <property type="match status" value="1"/>
</dbReference>
<reference evidence="4" key="1">
    <citation type="journal article" date="2019" name="Int. J. Syst. Evol. Microbiol.">
        <title>The Global Catalogue of Microorganisms (GCM) 10K type strain sequencing project: providing services to taxonomists for standard genome sequencing and annotation.</title>
        <authorList>
            <consortium name="The Broad Institute Genomics Platform"/>
            <consortium name="The Broad Institute Genome Sequencing Center for Infectious Disease"/>
            <person name="Wu L."/>
            <person name="Ma J."/>
        </authorList>
    </citation>
    <scope>NUCLEOTIDE SEQUENCE [LARGE SCALE GENOMIC DNA]</scope>
    <source>
        <strain evidence="4">KCTC 3950</strain>
    </source>
</reference>
<organism evidence="3 4">
    <name type="scientific">Paenibacillus gansuensis</name>
    <dbReference type="NCBI Taxonomy" id="306542"/>
    <lineage>
        <taxon>Bacteria</taxon>
        <taxon>Bacillati</taxon>
        <taxon>Bacillota</taxon>
        <taxon>Bacilli</taxon>
        <taxon>Bacillales</taxon>
        <taxon>Paenibacillaceae</taxon>
        <taxon>Paenibacillus</taxon>
    </lineage>
</organism>
<evidence type="ECO:0000259" key="2">
    <source>
        <dbReference type="Pfam" id="PF13439"/>
    </source>
</evidence>
<dbReference type="InterPro" id="IPR028098">
    <property type="entry name" value="Glyco_trans_4-like_N"/>
</dbReference>
<accession>A0ABW5PBL0</accession>
<feature type="domain" description="Glycosyl transferase family 1" evidence="1">
    <location>
        <begin position="167"/>
        <end position="335"/>
    </location>
</feature>
<dbReference type="GO" id="GO:0016757">
    <property type="term" value="F:glycosyltransferase activity"/>
    <property type="evidence" value="ECO:0007669"/>
    <property type="project" value="UniProtKB-KW"/>
</dbReference>
<dbReference type="SUPFAM" id="SSF53756">
    <property type="entry name" value="UDP-Glycosyltransferase/glycogen phosphorylase"/>
    <property type="match status" value="1"/>
</dbReference>
<feature type="domain" description="Glycosyltransferase subfamily 4-like N-terminal" evidence="2">
    <location>
        <begin position="18"/>
        <end position="146"/>
    </location>
</feature>
<dbReference type="PANTHER" id="PTHR45947">
    <property type="entry name" value="SULFOQUINOVOSYL TRANSFERASE SQD2"/>
    <property type="match status" value="1"/>
</dbReference>
<dbReference type="RefSeq" id="WP_377601848.1">
    <property type="nucleotide sequence ID" value="NZ_JBHUME010000007.1"/>
</dbReference>
<keyword evidence="4" id="KW-1185">Reference proteome</keyword>
<dbReference type="InterPro" id="IPR050194">
    <property type="entry name" value="Glycosyltransferase_grp1"/>
</dbReference>
<keyword evidence="3" id="KW-0808">Transferase</keyword>
<protein>
    <submittedName>
        <fullName evidence="3">Glycosyltransferase family 4 protein</fullName>
        <ecNumber evidence="3">2.4.-.-</ecNumber>
    </submittedName>
</protein>
<proteinExistence type="predicted"/>
<keyword evidence="3" id="KW-0328">Glycosyltransferase</keyword>
<dbReference type="EMBL" id="JBHUME010000007">
    <property type="protein sequence ID" value="MFD2612351.1"/>
    <property type="molecule type" value="Genomic_DNA"/>
</dbReference>
<dbReference type="Pfam" id="PF13439">
    <property type="entry name" value="Glyco_transf_4"/>
    <property type="match status" value="1"/>
</dbReference>
<dbReference type="InterPro" id="IPR001296">
    <property type="entry name" value="Glyco_trans_1"/>
</dbReference>
<name>A0ABW5PBL0_9BACL</name>
<sequence>MERVVEKVVPLLQGSARIWVFGRKGRGQARVESIEGAVFMRHPGGKGRYLPWISRRLSALGPDVIQVENRPRIASYLKKKHPRIPVWLSLHSVTFLSRPNITPSELRRHLIRTDRIIVNSEFLKQYLLSRYPILADRLVVNHLGVDWVEDGSRWAPEGEIRRQLQLQSLGIQGRKVILYAGRLIPIKGVHHLFPVMQSLIETEPDALLVVVGSAFYGSHRTTPYVRRLHQAGKKMPNHVLFVPYVPYNEMRRWFELADAAVVPSERNEAFGLVNVEAMAAGVPVVAAKAGGITEIVEDGVTGYLVRPEAIQAELLLSLLQLLGNKELRERMGKDGMLRAGARFRWIHTAERLAAMYRELPRKM</sequence>
<dbReference type="Gene3D" id="3.40.50.2000">
    <property type="entry name" value="Glycogen Phosphorylase B"/>
    <property type="match status" value="2"/>
</dbReference>
<evidence type="ECO:0000313" key="4">
    <source>
        <dbReference type="Proteomes" id="UP001597541"/>
    </source>
</evidence>